<sequence length="61" mass="6862">MKWVILIIIGAVVAFWLFRGRGSNSIEDPEVKIFEGKDYYLTSDDTSSDDKPSSGDSNPRH</sequence>
<keyword evidence="3" id="KW-1185">Reference proteome</keyword>
<dbReference type="Proteomes" id="UP000036406">
    <property type="component" value="Chromosome"/>
</dbReference>
<dbReference type="RefSeq" id="WP_014870894.1">
    <property type="nucleotide sequence ID" value="NZ_CP011494.1"/>
</dbReference>
<dbReference type="AlphaFoldDB" id="A0A0H4I047"/>
<evidence type="ECO:0000313" key="2">
    <source>
        <dbReference type="EMBL" id="AKO52304.1"/>
    </source>
</evidence>
<accession>A0A0H4I047</accession>
<dbReference type="KEGG" id="mpq:ABA45_07585"/>
<proteinExistence type="predicted"/>
<dbReference type="PATRIC" id="fig|330734.3.peg.1593"/>
<feature type="compositionally biased region" description="Basic and acidic residues" evidence="1">
    <location>
        <begin position="48"/>
        <end position="61"/>
    </location>
</feature>
<name>A0A0H4I047_9GAMM</name>
<dbReference type="EMBL" id="CP011494">
    <property type="protein sequence ID" value="AKO52304.1"/>
    <property type="molecule type" value="Genomic_DNA"/>
</dbReference>
<protein>
    <submittedName>
        <fullName evidence="2">Uncharacterized protein</fullName>
    </submittedName>
</protein>
<reference evidence="2 3" key="1">
    <citation type="submission" date="2015-05" db="EMBL/GenBank/DDBJ databases">
        <title>Complete genome of Marinobacter psychrophilus strain 20041T isolated from sea-ice of the Canadian Basin.</title>
        <authorList>
            <person name="Song L."/>
            <person name="Ren L."/>
            <person name="Yu Y."/>
            <person name="Wang X."/>
        </authorList>
    </citation>
    <scope>NUCLEOTIDE SEQUENCE [LARGE SCALE GENOMIC DNA]</scope>
    <source>
        <strain evidence="2 3">20041</strain>
    </source>
</reference>
<feature type="region of interest" description="Disordered" evidence="1">
    <location>
        <begin position="41"/>
        <end position="61"/>
    </location>
</feature>
<evidence type="ECO:0000256" key="1">
    <source>
        <dbReference type="SAM" id="MobiDB-lite"/>
    </source>
</evidence>
<organism evidence="2 3">
    <name type="scientific">Marinobacter psychrophilus</name>
    <dbReference type="NCBI Taxonomy" id="330734"/>
    <lineage>
        <taxon>Bacteria</taxon>
        <taxon>Pseudomonadati</taxon>
        <taxon>Pseudomonadota</taxon>
        <taxon>Gammaproteobacteria</taxon>
        <taxon>Pseudomonadales</taxon>
        <taxon>Marinobacteraceae</taxon>
        <taxon>Marinobacter</taxon>
    </lineage>
</organism>
<evidence type="ECO:0000313" key="3">
    <source>
        <dbReference type="Proteomes" id="UP000036406"/>
    </source>
</evidence>
<gene>
    <name evidence="2" type="ORF">ABA45_07585</name>
</gene>